<accession>A0A409XHN4</accession>
<dbReference type="OrthoDB" id="3053610at2759"/>
<gene>
    <name evidence="3" type="ORF">CVT25_012988</name>
</gene>
<dbReference type="Proteomes" id="UP000283269">
    <property type="component" value="Unassembled WGS sequence"/>
</dbReference>
<keyword evidence="1" id="KW-1133">Transmembrane helix</keyword>
<dbReference type="AlphaFoldDB" id="A0A409XHN4"/>
<proteinExistence type="predicted"/>
<reference evidence="3 4" key="1">
    <citation type="journal article" date="2018" name="Evol. Lett.">
        <title>Horizontal gene cluster transfer increased hallucinogenic mushroom diversity.</title>
        <authorList>
            <person name="Reynolds H.T."/>
            <person name="Vijayakumar V."/>
            <person name="Gluck-Thaler E."/>
            <person name="Korotkin H.B."/>
            <person name="Matheny P.B."/>
            <person name="Slot J.C."/>
        </authorList>
    </citation>
    <scope>NUCLEOTIDE SEQUENCE [LARGE SCALE GENOMIC DNA]</scope>
    <source>
        <strain evidence="3 4">2631</strain>
    </source>
</reference>
<feature type="domain" description="DUF6534" evidence="2">
    <location>
        <begin position="122"/>
        <end position="190"/>
    </location>
</feature>
<keyword evidence="1" id="KW-0472">Membrane</keyword>
<keyword evidence="4" id="KW-1185">Reference proteome</keyword>
<dbReference type="InterPro" id="IPR045339">
    <property type="entry name" value="DUF6534"/>
</dbReference>
<name>A0A409XHN4_PSICY</name>
<dbReference type="EMBL" id="NHYD01001666">
    <property type="protein sequence ID" value="PPQ90250.1"/>
    <property type="molecule type" value="Genomic_DNA"/>
</dbReference>
<evidence type="ECO:0000256" key="1">
    <source>
        <dbReference type="SAM" id="Phobius"/>
    </source>
</evidence>
<evidence type="ECO:0000313" key="4">
    <source>
        <dbReference type="Proteomes" id="UP000283269"/>
    </source>
</evidence>
<evidence type="ECO:0000259" key="2">
    <source>
        <dbReference type="Pfam" id="PF20152"/>
    </source>
</evidence>
<dbReference type="InParanoid" id="A0A409XHN4"/>
<comment type="caution">
    <text evidence="3">The sequence shown here is derived from an EMBL/GenBank/DDBJ whole genome shotgun (WGS) entry which is preliminary data.</text>
</comment>
<keyword evidence="1" id="KW-0812">Transmembrane</keyword>
<organism evidence="3 4">
    <name type="scientific">Psilocybe cyanescens</name>
    <dbReference type="NCBI Taxonomy" id="93625"/>
    <lineage>
        <taxon>Eukaryota</taxon>
        <taxon>Fungi</taxon>
        <taxon>Dikarya</taxon>
        <taxon>Basidiomycota</taxon>
        <taxon>Agaricomycotina</taxon>
        <taxon>Agaricomycetes</taxon>
        <taxon>Agaricomycetidae</taxon>
        <taxon>Agaricales</taxon>
        <taxon>Agaricineae</taxon>
        <taxon>Strophariaceae</taxon>
        <taxon>Psilocybe</taxon>
    </lineage>
</organism>
<evidence type="ECO:0000313" key="3">
    <source>
        <dbReference type="EMBL" id="PPQ90250.1"/>
    </source>
</evidence>
<sequence length="255" mass="28014">MQSSLDSTYGIWLICLCIQILSGCIFIGIKMITGGLNLWEITYFYLINGFGDVHVDRNNKILSGIIVCYTYHWVDRILIESQVALALAQIGLGLDVDLALGYCHPALRHYDNCIACALSGQAPEGTGSILTTLMINAVNRGVLTAFCALPETFYFFIGLELSGKSFEKLNQLTSPVYMNSALATLNTRQHTRARAHSSDSVDWNFVSTGGVSHNIGVTFAAPEDGHSDRIQIYRQACNDGEFPDYMTSAFTDGML</sequence>
<feature type="transmembrane region" description="Helical" evidence="1">
    <location>
        <begin position="9"/>
        <end position="29"/>
    </location>
</feature>
<protein>
    <recommendedName>
        <fullName evidence="2">DUF6534 domain-containing protein</fullName>
    </recommendedName>
</protein>
<dbReference type="Pfam" id="PF20152">
    <property type="entry name" value="DUF6534"/>
    <property type="match status" value="1"/>
</dbReference>